<gene>
    <name evidence="1" type="ORF">QQZ08_009724</name>
</gene>
<dbReference type="Proteomes" id="UP001498421">
    <property type="component" value="Unassembled WGS sequence"/>
</dbReference>
<dbReference type="EMBL" id="JAZAVK010000114">
    <property type="protein sequence ID" value="KAK7422003.1"/>
    <property type="molecule type" value="Genomic_DNA"/>
</dbReference>
<comment type="caution">
    <text evidence="1">The sequence shown here is derived from an EMBL/GenBank/DDBJ whole genome shotgun (WGS) entry which is preliminary data.</text>
</comment>
<organism evidence="1 2">
    <name type="scientific">Neonectria magnoliae</name>
    <dbReference type="NCBI Taxonomy" id="2732573"/>
    <lineage>
        <taxon>Eukaryota</taxon>
        <taxon>Fungi</taxon>
        <taxon>Dikarya</taxon>
        <taxon>Ascomycota</taxon>
        <taxon>Pezizomycotina</taxon>
        <taxon>Sordariomycetes</taxon>
        <taxon>Hypocreomycetidae</taxon>
        <taxon>Hypocreales</taxon>
        <taxon>Nectriaceae</taxon>
        <taxon>Neonectria</taxon>
    </lineage>
</organism>
<evidence type="ECO:0000313" key="1">
    <source>
        <dbReference type="EMBL" id="KAK7422003.1"/>
    </source>
</evidence>
<keyword evidence="2" id="KW-1185">Reference proteome</keyword>
<accession>A0ABR1HLA8</accession>
<sequence>MGPPSEPPASPTLGSVILDITSRPEKKAQPWKKHHEVFDVSFSLDDSDNPVRLQIEGCPIGLGG</sequence>
<evidence type="ECO:0000313" key="2">
    <source>
        <dbReference type="Proteomes" id="UP001498421"/>
    </source>
</evidence>
<reference evidence="1 2" key="1">
    <citation type="journal article" date="2025" name="Microbiol. Resour. Announc.">
        <title>Draft genome sequences for Neonectria magnoliae and Neonectria punicea, canker pathogens of Liriodendron tulipifera and Acer saccharum in West Virginia.</title>
        <authorList>
            <person name="Petronek H.M."/>
            <person name="Kasson M.T."/>
            <person name="Metheny A.M."/>
            <person name="Stauder C.M."/>
            <person name="Lovett B."/>
            <person name="Lynch S.C."/>
            <person name="Garnas J.R."/>
            <person name="Kasson L.R."/>
            <person name="Stajich J.E."/>
        </authorList>
    </citation>
    <scope>NUCLEOTIDE SEQUENCE [LARGE SCALE GENOMIC DNA]</scope>
    <source>
        <strain evidence="1 2">NRRL 64651</strain>
    </source>
</reference>
<proteinExistence type="predicted"/>
<protein>
    <submittedName>
        <fullName evidence="1">Uncharacterized protein</fullName>
    </submittedName>
</protein>
<name>A0ABR1HLA8_9HYPO</name>